<proteinExistence type="predicted"/>
<gene>
    <name evidence="1" type="ORF">PCHAJ_000337100</name>
</gene>
<dbReference type="Proteomes" id="UP000507163">
    <property type="component" value="Chromosome 12"/>
</dbReference>
<evidence type="ECO:0000313" key="2">
    <source>
        <dbReference type="Proteomes" id="UP000507163"/>
    </source>
</evidence>
<evidence type="ECO:0000313" key="1">
    <source>
        <dbReference type="EMBL" id="SCM25153.1"/>
    </source>
</evidence>
<sequence length="468" mass="56637">MNTISSMLVQKLTPSVNLKKISSGHLLKHFENVCEHIFDICKYKIVKPGERKKYYNNLSKIKKNNEFRSELSKYKRRRDPICDKINQNEIFKQVYQLMDKAMVLLPEFSPQDVLRLLYGMLKINRFDKNKKRRKKLLKYIECYILEQNILKNKGNHVENLWDNISINDVVILFKLLILNDCYSYNVLKLLIENILKNINHMIPSDLVLFLNSYHIYLKKKKKIHRYITKEIKIQNDYLQQIYKNITTNLDLTNKEVSHFVLFCLFEKNYIILNNQIEMYDKLMKHINRTISIYSPVQIRSFLFYFFTINNRMLKENKINNTDIYNRDKFIPFLQSLFKQYNKRCIDIKVEDELHILNVSIKNDYYDYTSLENIIFNIKNNISHLNNNKHIIKFINLILKFKNANKTNFIQNDQVQFVNYMLNQVIVDCTNFIQYQYKYIPWKYRHIFIKHNICDLLDGDTKKRTNQLT</sequence>
<dbReference type="AlphaFoldDB" id="A0A1C6YP48"/>
<protein>
    <submittedName>
        <fullName evidence="1">Uncharacterized protein</fullName>
    </submittedName>
</protein>
<organism evidence="1 2">
    <name type="scientific">Plasmodium chabaudi chabaudi</name>
    <dbReference type="NCBI Taxonomy" id="31271"/>
    <lineage>
        <taxon>Eukaryota</taxon>
        <taxon>Sar</taxon>
        <taxon>Alveolata</taxon>
        <taxon>Apicomplexa</taxon>
        <taxon>Aconoidasida</taxon>
        <taxon>Haemosporida</taxon>
        <taxon>Plasmodiidae</taxon>
        <taxon>Plasmodium</taxon>
        <taxon>Plasmodium (Vinckeia)</taxon>
    </lineage>
</organism>
<accession>A0A1C6YP48</accession>
<reference evidence="1 2" key="1">
    <citation type="submission" date="2016-08" db="EMBL/GenBank/DDBJ databases">
        <authorList>
            <consortium name="Pathogen Informatics"/>
        </authorList>
    </citation>
    <scope>NUCLEOTIDE SEQUENCE [LARGE SCALE GENOMIC DNA]</scope>
    <source>
        <strain evidence="1 2">AJ</strain>
    </source>
</reference>
<dbReference type="EMBL" id="LT608178">
    <property type="protein sequence ID" value="SCM25153.1"/>
    <property type="molecule type" value="Genomic_DNA"/>
</dbReference>
<name>A0A1C6YP48_PLACU</name>